<dbReference type="InterPro" id="IPR036291">
    <property type="entry name" value="NAD(P)-bd_dom_sf"/>
</dbReference>
<organism evidence="4 5">
    <name type="scientific">Pararhizobium mangrovi</name>
    <dbReference type="NCBI Taxonomy" id="2590452"/>
    <lineage>
        <taxon>Bacteria</taxon>
        <taxon>Pseudomonadati</taxon>
        <taxon>Pseudomonadota</taxon>
        <taxon>Alphaproteobacteria</taxon>
        <taxon>Hyphomicrobiales</taxon>
        <taxon>Rhizobiaceae</taxon>
        <taxon>Rhizobium/Agrobacterium group</taxon>
        <taxon>Pararhizobium</taxon>
    </lineage>
</organism>
<name>A0A506TXR5_9HYPH</name>
<reference evidence="4 5" key="1">
    <citation type="submission" date="2019-06" db="EMBL/GenBank/DDBJ databases">
        <authorList>
            <person name="Li M."/>
        </authorList>
    </citation>
    <scope>NUCLEOTIDE SEQUENCE [LARGE SCALE GENOMIC DNA]</scope>
    <source>
        <strain evidence="4 5">BGMRC6574</strain>
    </source>
</reference>
<dbReference type="Gene3D" id="3.90.25.10">
    <property type="entry name" value="UDP-galactose 4-epimerase, domain 1"/>
    <property type="match status" value="1"/>
</dbReference>
<dbReference type="EMBL" id="VHLH01000040">
    <property type="protein sequence ID" value="TPW25978.1"/>
    <property type="molecule type" value="Genomic_DNA"/>
</dbReference>
<proteinExistence type="inferred from homology"/>
<keyword evidence="5" id="KW-1185">Reference proteome</keyword>
<comment type="caution">
    <text evidence="4">The sequence shown here is derived from an EMBL/GenBank/DDBJ whole genome shotgun (WGS) entry which is preliminary data.</text>
</comment>
<evidence type="ECO:0000256" key="1">
    <source>
        <dbReference type="ARBA" id="ARBA00005125"/>
    </source>
</evidence>
<dbReference type="AlphaFoldDB" id="A0A506TXR5"/>
<dbReference type="OrthoDB" id="9801785at2"/>
<sequence length="333" mass="35466">MRWFITGGAGFIGVNLIEELLKENNNITQIVVFDNFSSFGLDEISKSPALKIAPVLRPEDELWTNPSHVVVIKGDVRDAQSIAMASNGADVLVHLAANTGVMPSVANPYYDCEVNVLGTLNCLEAARNNSISRFVLASSGAPAGICEPPITETIAPRPSSPYGASKLAGEAYCSAYFTSYGVDTVALRFSNVYGPQSILKGSVVATFIRQALAGQPITINGDGSQTRDFIYVKDLAEAIIRAARCPDVGGELFQIATGIETSVEELLAMLSGKYYARGIPATDVGRSARSPADVLRNFADPAKARSVLGWAARTPLSEGLDATIDWFIGEGNR</sequence>
<gene>
    <name evidence="4" type="ORF">FJU11_16705</name>
</gene>
<dbReference type="RefSeq" id="WP_141168220.1">
    <property type="nucleotide sequence ID" value="NZ_VHLH01000040.1"/>
</dbReference>
<evidence type="ECO:0000313" key="5">
    <source>
        <dbReference type="Proteomes" id="UP000320314"/>
    </source>
</evidence>
<comment type="similarity">
    <text evidence="2">Belongs to the NAD(P)-dependent epimerase/dehydratase family.</text>
</comment>
<accession>A0A506TXR5</accession>
<dbReference type="Pfam" id="PF01370">
    <property type="entry name" value="Epimerase"/>
    <property type="match status" value="1"/>
</dbReference>
<evidence type="ECO:0000259" key="3">
    <source>
        <dbReference type="Pfam" id="PF01370"/>
    </source>
</evidence>
<evidence type="ECO:0000256" key="2">
    <source>
        <dbReference type="ARBA" id="ARBA00007637"/>
    </source>
</evidence>
<dbReference type="Proteomes" id="UP000320314">
    <property type="component" value="Unassembled WGS sequence"/>
</dbReference>
<dbReference type="Gene3D" id="3.40.50.720">
    <property type="entry name" value="NAD(P)-binding Rossmann-like Domain"/>
    <property type="match status" value="1"/>
</dbReference>
<dbReference type="InterPro" id="IPR001509">
    <property type="entry name" value="Epimerase_deHydtase"/>
</dbReference>
<comment type="pathway">
    <text evidence="1">Bacterial outer membrane biogenesis; LPS O-antigen biosynthesis.</text>
</comment>
<protein>
    <submittedName>
        <fullName evidence="4">NAD-dependent epimerase/dehydratase family protein</fullName>
    </submittedName>
</protein>
<feature type="domain" description="NAD-dependent epimerase/dehydratase" evidence="3">
    <location>
        <begin position="4"/>
        <end position="255"/>
    </location>
</feature>
<evidence type="ECO:0000313" key="4">
    <source>
        <dbReference type="EMBL" id="TPW25978.1"/>
    </source>
</evidence>
<dbReference type="PANTHER" id="PTHR43000">
    <property type="entry name" value="DTDP-D-GLUCOSE 4,6-DEHYDRATASE-RELATED"/>
    <property type="match status" value="1"/>
</dbReference>
<dbReference type="PRINTS" id="PR01713">
    <property type="entry name" value="NUCEPIMERASE"/>
</dbReference>
<dbReference type="SUPFAM" id="SSF51735">
    <property type="entry name" value="NAD(P)-binding Rossmann-fold domains"/>
    <property type="match status" value="1"/>
</dbReference>